<reference evidence="2" key="1">
    <citation type="journal article" date="2023" name="Mol. Phylogenet. Evol.">
        <title>Genome-scale phylogeny and comparative genomics of the fungal order Sordariales.</title>
        <authorList>
            <person name="Hensen N."/>
            <person name="Bonometti L."/>
            <person name="Westerberg I."/>
            <person name="Brannstrom I.O."/>
            <person name="Guillou S."/>
            <person name="Cros-Aarteil S."/>
            <person name="Calhoun S."/>
            <person name="Haridas S."/>
            <person name="Kuo A."/>
            <person name="Mondo S."/>
            <person name="Pangilinan J."/>
            <person name="Riley R."/>
            <person name="LaButti K."/>
            <person name="Andreopoulos B."/>
            <person name="Lipzen A."/>
            <person name="Chen C."/>
            <person name="Yan M."/>
            <person name="Daum C."/>
            <person name="Ng V."/>
            <person name="Clum A."/>
            <person name="Steindorff A."/>
            <person name="Ohm R.A."/>
            <person name="Martin F."/>
            <person name="Silar P."/>
            <person name="Natvig D.O."/>
            <person name="Lalanne C."/>
            <person name="Gautier V."/>
            <person name="Ament-Velasquez S.L."/>
            <person name="Kruys A."/>
            <person name="Hutchinson M.I."/>
            <person name="Powell A.J."/>
            <person name="Barry K."/>
            <person name="Miller A.N."/>
            <person name="Grigoriev I.V."/>
            <person name="Debuchy R."/>
            <person name="Gladieux P."/>
            <person name="Hiltunen Thoren M."/>
            <person name="Johannesson H."/>
        </authorList>
    </citation>
    <scope>NUCLEOTIDE SEQUENCE</scope>
    <source>
        <strain evidence="2">FGSC 1904</strain>
    </source>
</reference>
<dbReference type="AlphaFoldDB" id="A0AAE0PHA7"/>
<reference evidence="2" key="2">
    <citation type="submission" date="2023-07" db="EMBL/GenBank/DDBJ databases">
        <authorList>
            <consortium name="Lawrence Berkeley National Laboratory"/>
            <person name="Haridas S."/>
            <person name="Hensen N."/>
            <person name="Bonometti L."/>
            <person name="Westerberg I."/>
            <person name="Brannstrom I.O."/>
            <person name="Guillou S."/>
            <person name="Cros-Aarteil S."/>
            <person name="Calhoun S."/>
            <person name="Kuo A."/>
            <person name="Mondo S."/>
            <person name="Pangilinan J."/>
            <person name="Riley R."/>
            <person name="LaButti K."/>
            <person name="Andreopoulos B."/>
            <person name="Lipzen A."/>
            <person name="Chen C."/>
            <person name="Yanf M."/>
            <person name="Daum C."/>
            <person name="Ng V."/>
            <person name="Clum A."/>
            <person name="Steindorff A."/>
            <person name="Ohm R."/>
            <person name="Martin F."/>
            <person name="Silar P."/>
            <person name="Natvig D."/>
            <person name="Lalanne C."/>
            <person name="Gautier V."/>
            <person name="Ament-velasquez S.L."/>
            <person name="Kruys A."/>
            <person name="Hutchinson M.I."/>
            <person name="Powell A.J."/>
            <person name="Barry K."/>
            <person name="Miller A.N."/>
            <person name="Grigoriev I.V."/>
            <person name="Debuchy R."/>
            <person name="Gladieux P."/>
            <person name="Thoren M.H."/>
            <person name="Johannesson H."/>
        </authorList>
    </citation>
    <scope>NUCLEOTIDE SEQUENCE</scope>
    <source>
        <strain evidence="2">FGSC 1904</strain>
    </source>
</reference>
<evidence type="ECO:0000256" key="1">
    <source>
        <dbReference type="ARBA" id="ARBA00038158"/>
    </source>
</evidence>
<dbReference type="CDD" id="cd02440">
    <property type="entry name" value="AdoMet_MTases"/>
    <property type="match status" value="1"/>
</dbReference>
<comment type="caution">
    <text evidence="2">The sequence shown here is derived from an EMBL/GenBank/DDBJ whole genome shotgun (WGS) entry which is preliminary data.</text>
</comment>
<evidence type="ECO:0000313" key="2">
    <source>
        <dbReference type="EMBL" id="KAK3399767.1"/>
    </source>
</evidence>
<dbReference type="SUPFAM" id="SSF53335">
    <property type="entry name" value="S-adenosyl-L-methionine-dependent methyltransferases"/>
    <property type="match status" value="1"/>
</dbReference>
<evidence type="ECO:0000313" key="3">
    <source>
        <dbReference type="Proteomes" id="UP001281003"/>
    </source>
</evidence>
<dbReference type="GO" id="GO:0008168">
    <property type="term" value="F:methyltransferase activity"/>
    <property type="evidence" value="ECO:0007669"/>
    <property type="project" value="UniProtKB-KW"/>
</dbReference>
<dbReference type="PANTHER" id="PTHR43591">
    <property type="entry name" value="METHYLTRANSFERASE"/>
    <property type="match status" value="1"/>
</dbReference>
<dbReference type="InterPro" id="IPR029063">
    <property type="entry name" value="SAM-dependent_MTases_sf"/>
</dbReference>
<accession>A0AAE0PHA7</accession>
<dbReference type="PANTHER" id="PTHR43591:SF10">
    <property type="entry name" value="ABC TRANSMEMBRANE TYPE-1 DOMAIN-CONTAINING PROTEIN-RELATED"/>
    <property type="match status" value="1"/>
</dbReference>
<keyword evidence="2" id="KW-0808">Transferase</keyword>
<proteinExistence type="inferred from homology"/>
<keyword evidence="2" id="KW-0489">Methyltransferase</keyword>
<dbReference type="Gene3D" id="3.40.50.150">
    <property type="entry name" value="Vaccinia Virus protein VP39"/>
    <property type="match status" value="1"/>
</dbReference>
<protein>
    <submittedName>
        <fullName evidence="2">S-adenosyl-L-methionine-dependent methyltransferase</fullName>
    </submittedName>
</protein>
<comment type="similarity">
    <text evidence="1">Belongs to the methyltransferase superfamily. LaeA methyltransferase family.</text>
</comment>
<gene>
    <name evidence="2" type="ORF">B0T20DRAFT_477606</name>
</gene>
<dbReference type="EMBL" id="JAUTDP010000004">
    <property type="protein sequence ID" value="KAK3399767.1"/>
    <property type="molecule type" value="Genomic_DNA"/>
</dbReference>
<dbReference type="GO" id="GO:0032259">
    <property type="term" value="P:methylation"/>
    <property type="evidence" value="ECO:0007669"/>
    <property type="project" value="UniProtKB-KW"/>
</dbReference>
<keyword evidence="3" id="KW-1185">Reference proteome</keyword>
<organism evidence="2 3">
    <name type="scientific">Sordaria brevicollis</name>
    <dbReference type="NCBI Taxonomy" id="83679"/>
    <lineage>
        <taxon>Eukaryota</taxon>
        <taxon>Fungi</taxon>
        <taxon>Dikarya</taxon>
        <taxon>Ascomycota</taxon>
        <taxon>Pezizomycotina</taxon>
        <taxon>Sordariomycetes</taxon>
        <taxon>Sordariomycetidae</taxon>
        <taxon>Sordariales</taxon>
        <taxon>Sordariaceae</taxon>
        <taxon>Sordaria</taxon>
    </lineage>
</organism>
<sequence length="352" mass="40080">MAAEPAQQAPLLSIEEQTAVGILPASHWQQQTTEEEPIDDGASSIGSFMSSTASLSSSIFEYRQIHGRTYHRELGTAESWEPNDERHNDALELAHHVYTMVLDGKLYNSPLDKKKVQKVVDIGTGTGIWAIDFADEFPNAEVIGTDITPIQPSWVPPNVKFELDDCNSEWTWADNTFDFIHMRMLFGIIEDWEATFRQAYRTCKPGGYTESFVCDSIFRGEDGTVKEDSAIAQWGRVWNAAGRKMGRPFDVYTLELQKKGMEVAGFVDIEVRDYYIPFGSWHKDKSLAEKGIWWKMNVETDLEGYLNYPFNMVMGWSPEETAVYASHLRKELNNPKIHAYGQARSVWGRKPE</sequence>
<name>A0AAE0PHA7_SORBR</name>
<dbReference type="Proteomes" id="UP001281003">
    <property type="component" value="Unassembled WGS sequence"/>
</dbReference>
<dbReference type="Pfam" id="PF13489">
    <property type="entry name" value="Methyltransf_23"/>
    <property type="match status" value="1"/>
</dbReference>